<reference evidence="2 3" key="1">
    <citation type="submission" date="2021-06" db="EMBL/GenBank/DDBJ databases">
        <title>Faecalicatena sp. nov. isolated from porcine feces.</title>
        <authorList>
            <person name="Oh B.S."/>
            <person name="Lee J.H."/>
        </authorList>
    </citation>
    <scope>NUCLEOTIDE SEQUENCE [LARGE SCALE GENOMIC DNA]</scope>
    <source>
        <strain evidence="2 3">AGMB00832</strain>
    </source>
</reference>
<organism evidence="2 3">
    <name type="scientific">Faecalicatena faecalis</name>
    <dbReference type="NCBI Taxonomy" id="2726362"/>
    <lineage>
        <taxon>Bacteria</taxon>
        <taxon>Bacillati</taxon>
        <taxon>Bacillota</taxon>
        <taxon>Clostridia</taxon>
        <taxon>Lachnospirales</taxon>
        <taxon>Lachnospiraceae</taxon>
        <taxon>Faecalicatena</taxon>
    </lineage>
</organism>
<sequence length="65" mass="7376">MINYKPLFETMSKKGISSYALFKMGFSKATYHSILKGNSISTNTIDQLCRLLKCSVSEIIEYTDD</sequence>
<name>A0ABS6CZZ2_9FIRM</name>
<evidence type="ECO:0000259" key="1">
    <source>
        <dbReference type="PROSITE" id="PS50943"/>
    </source>
</evidence>
<dbReference type="EMBL" id="JABACJ020000002">
    <property type="protein sequence ID" value="MBU3874907.1"/>
    <property type="molecule type" value="Genomic_DNA"/>
</dbReference>
<proteinExistence type="predicted"/>
<dbReference type="InterPro" id="IPR001387">
    <property type="entry name" value="Cro/C1-type_HTH"/>
</dbReference>
<keyword evidence="3" id="KW-1185">Reference proteome</keyword>
<evidence type="ECO:0000313" key="2">
    <source>
        <dbReference type="EMBL" id="MBU3874907.1"/>
    </source>
</evidence>
<feature type="domain" description="HTH cro/C1-type" evidence="1">
    <location>
        <begin position="23"/>
        <end position="59"/>
    </location>
</feature>
<protein>
    <submittedName>
        <fullName evidence="2">Helix-turn-helix transcriptional regulator</fullName>
    </submittedName>
</protein>
<evidence type="ECO:0000313" key="3">
    <source>
        <dbReference type="Proteomes" id="UP000723714"/>
    </source>
</evidence>
<accession>A0ABS6CZZ2</accession>
<dbReference type="PROSITE" id="PS50943">
    <property type="entry name" value="HTH_CROC1"/>
    <property type="match status" value="1"/>
</dbReference>
<dbReference type="Pfam" id="PF13443">
    <property type="entry name" value="HTH_26"/>
    <property type="match status" value="1"/>
</dbReference>
<gene>
    <name evidence="2" type="ORF">HGO97_003650</name>
</gene>
<comment type="caution">
    <text evidence="2">The sequence shown here is derived from an EMBL/GenBank/DDBJ whole genome shotgun (WGS) entry which is preliminary data.</text>
</comment>
<dbReference type="RefSeq" id="WP_216239544.1">
    <property type="nucleotide sequence ID" value="NZ_JABACJ020000002.1"/>
</dbReference>
<dbReference type="Proteomes" id="UP000723714">
    <property type="component" value="Unassembled WGS sequence"/>
</dbReference>